<dbReference type="WBParaSite" id="HPLM_0001353301-mRNA-1">
    <property type="protein sequence ID" value="HPLM_0001353301-mRNA-1"/>
    <property type="gene ID" value="HPLM_0001353301"/>
</dbReference>
<protein>
    <submittedName>
        <fullName evidence="3">50S ribosomal protein L23</fullName>
    </submittedName>
</protein>
<evidence type="ECO:0000313" key="1">
    <source>
        <dbReference type="EMBL" id="VDO49549.1"/>
    </source>
</evidence>
<evidence type="ECO:0000313" key="2">
    <source>
        <dbReference type="Proteomes" id="UP000268014"/>
    </source>
</evidence>
<organism evidence="3">
    <name type="scientific">Haemonchus placei</name>
    <name type="common">Barber's pole worm</name>
    <dbReference type="NCBI Taxonomy" id="6290"/>
    <lineage>
        <taxon>Eukaryota</taxon>
        <taxon>Metazoa</taxon>
        <taxon>Ecdysozoa</taxon>
        <taxon>Nematoda</taxon>
        <taxon>Chromadorea</taxon>
        <taxon>Rhabditida</taxon>
        <taxon>Rhabditina</taxon>
        <taxon>Rhabditomorpha</taxon>
        <taxon>Strongyloidea</taxon>
        <taxon>Trichostrongylidae</taxon>
        <taxon>Haemonchus</taxon>
    </lineage>
</organism>
<proteinExistence type="predicted"/>
<dbReference type="EMBL" id="UZAF01018243">
    <property type="protein sequence ID" value="VDO49549.1"/>
    <property type="molecule type" value="Genomic_DNA"/>
</dbReference>
<evidence type="ECO:0000313" key="3">
    <source>
        <dbReference type="WBParaSite" id="HPLM_0001353301-mRNA-1"/>
    </source>
</evidence>
<keyword evidence="2" id="KW-1185">Reference proteome</keyword>
<dbReference type="AlphaFoldDB" id="A0A0N4WQ48"/>
<sequence length="90" mass="10195">MKNAIRGIDQVTACQPLATLQKADLFTAEINLIKLAQATLSREKLVKLINLQLYKDENGVIRRRGRIRVKHLAKATQEPILLPKTDDFTN</sequence>
<reference evidence="3" key="1">
    <citation type="submission" date="2017-02" db="UniProtKB">
        <authorList>
            <consortium name="WormBaseParasite"/>
        </authorList>
    </citation>
    <scope>IDENTIFICATION</scope>
</reference>
<dbReference type="Proteomes" id="UP000268014">
    <property type="component" value="Unassembled WGS sequence"/>
</dbReference>
<gene>
    <name evidence="1" type="ORF">HPLM_LOCUS13526</name>
</gene>
<reference evidence="1 2" key="2">
    <citation type="submission" date="2018-11" db="EMBL/GenBank/DDBJ databases">
        <authorList>
            <consortium name="Pathogen Informatics"/>
        </authorList>
    </citation>
    <scope>NUCLEOTIDE SEQUENCE [LARGE SCALE GENOMIC DNA]</scope>
    <source>
        <strain evidence="1 2">MHpl1</strain>
    </source>
</reference>
<name>A0A0N4WQ48_HAEPC</name>
<accession>A0A0N4WQ48</accession>